<dbReference type="SMART" id="SM00256">
    <property type="entry name" value="FBOX"/>
    <property type="match status" value="1"/>
</dbReference>
<protein>
    <recommendedName>
        <fullName evidence="1">F-box domain-containing protein</fullName>
    </recommendedName>
</protein>
<evidence type="ECO:0000313" key="2">
    <source>
        <dbReference type="EMBL" id="KAL0920865.1"/>
    </source>
</evidence>
<accession>A0ABD0V7A3</accession>
<dbReference type="Pfam" id="PF12937">
    <property type="entry name" value="F-box-like"/>
    <property type="match status" value="1"/>
</dbReference>
<dbReference type="PROSITE" id="PS50181">
    <property type="entry name" value="FBOX"/>
    <property type="match status" value="1"/>
</dbReference>
<dbReference type="PANTHER" id="PTHR47744:SF1">
    <property type="entry name" value="OS05G0526300 PROTEIN"/>
    <property type="match status" value="1"/>
</dbReference>
<comment type="caution">
    <text evidence="2">The sequence shown here is derived from an EMBL/GenBank/DDBJ whole genome shotgun (WGS) entry which is preliminary data.</text>
</comment>
<dbReference type="Gene3D" id="1.20.1280.50">
    <property type="match status" value="1"/>
</dbReference>
<dbReference type="Proteomes" id="UP001552299">
    <property type="component" value="Unassembled WGS sequence"/>
</dbReference>
<evidence type="ECO:0000313" key="3">
    <source>
        <dbReference type="Proteomes" id="UP001552299"/>
    </source>
</evidence>
<dbReference type="InterPro" id="IPR001810">
    <property type="entry name" value="F-box_dom"/>
</dbReference>
<dbReference type="SUPFAM" id="SSF81383">
    <property type="entry name" value="F-box domain"/>
    <property type="match status" value="1"/>
</dbReference>
<proteinExistence type="predicted"/>
<dbReference type="InterPro" id="IPR036047">
    <property type="entry name" value="F-box-like_dom_sf"/>
</dbReference>
<organism evidence="2 3">
    <name type="scientific">Dendrobium thyrsiflorum</name>
    <name type="common">Pinecone-like raceme dendrobium</name>
    <name type="synonym">Orchid</name>
    <dbReference type="NCBI Taxonomy" id="117978"/>
    <lineage>
        <taxon>Eukaryota</taxon>
        <taxon>Viridiplantae</taxon>
        <taxon>Streptophyta</taxon>
        <taxon>Embryophyta</taxon>
        <taxon>Tracheophyta</taxon>
        <taxon>Spermatophyta</taxon>
        <taxon>Magnoliopsida</taxon>
        <taxon>Liliopsida</taxon>
        <taxon>Asparagales</taxon>
        <taxon>Orchidaceae</taxon>
        <taxon>Epidendroideae</taxon>
        <taxon>Malaxideae</taxon>
        <taxon>Dendrobiinae</taxon>
        <taxon>Dendrobium</taxon>
    </lineage>
</organism>
<evidence type="ECO:0000259" key="1">
    <source>
        <dbReference type="PROSITE" id="PS50181"/>
    </source>
</evidence>
<keyword evidence="3" id="KW-1185">Reference proteome</keyword>
<name>A0ABD0V7A3_DENTH</name>
<dbReference type="PANTHER" id="PTHR47744">
    <property type="entry name" value="OS05G0526300 PROTEIN"/>
    <property type="match status" value="1"/>
</dbReference>
<dbReference type="AlphaFoldDB" id="A0ABD0V7A3"/>
<gene>
    <name evidence="2" type="ORF">M5K25_007880</name>
</gene>
<feature type="domain" description="F-box" evidence="1">
    <location>
        <begin position="123"/>
        <end position="169"/>
    </location>
</feature>
<dbReference type="InterPro" id="IPR057039">
    <property type="entry name" value="At5g52880_ARM"/>
</dbReference>
<sequence length="320" mass="36286">MVKSMVYGFGEGGPSPAEKYEQLGLADALSRPYDYSPACQELALILRRAYAKLPKNVQSLVFRDTLSAFRLLPHVEPSIGIPAANLLVQATEAALPKQKKTQASSEFKHVVVAQRRRVKVLEHEGYTHLPQDILLHVFRSLDMRSLVNASSVCWEWNTAAKENILWMSQYSIIFGKFDISGQKIFCDYADDVGAVMFKECKDLSVNFDWRWAFKMRFMNCSAWRSRPHRAVCMHCESVIWLSGLTCDTPHRCPKSEKGRSKIKPIPAYMLVDYLLGVEDNCESSRHNSAFSFSESDDSDSDGSPAPKWLPKLWALPRLVD</sequence>
<reference evidence="2 3" key="1">
    <citation type="journal article" date="2024" name="Plant Biotechnol. J.">
        <title>Dendrobium thyrsiflorum genome and its molecular insights into genes involved in important horticultural traits.</title>
        <authorList>
            <person name="Chen B."/>
            <person name="Wang J.Y."/>
            <person name="Zheng P.J."/>
            <person name="Li K.L."/>
            <person name="Liang Y.M."/>
            <person name="Chen X.F."/>
            <person name="Zhang C."/>
            <person name="Zhao X."/>
            <person name="He X."/>
            <person name="Zhang G.Q."/>
            <person name="Liu Z.J."/>
            <person name="Xu Q."/>
        </authorList>
    </citation>
    <scope>NUCLEOTIDE SEQUENCE [LARGE SCALE GENOMIC DNA]</scope>
    <source>
        <strain evidence="2">GZMU011</strain>
    </source>
</reference>
<dbReference type="EMBL" id="JANQDX010000007">
    <property type="protein sequence ID" value="KAL0920865.1"/>
    <property type="molecule type" value="Genomic_DNA"/>
</dbReference>
<dbReference type="Pfam" id="PF24104">
    <property type="entry name" value="At5g52880_ARM"/>
    <property type="match status" value="1"/>
</dbReference>